<protein>
    <submittedName>
        <fullName evidence="4">LysR family transcriptional regulator</fullName>
    </submittedName>
</protein>
<evidence type="ECO:0000313" key="4">
    <source>
        <dbReference type="EMBL" id="TPG30322.1"/>
    </source>
</evidence>
<dbReference type="SUPFAM" id="SSF46785">
    <property type="entry name" value="Winged helix' DNA-binding domain"/>
    <property type="match status" value="1"/>
</dbReference>
<name>A0A502E0S8_9BURK</name>
<evidence type="ECO:0000313" key="5">
    <source>
        <dbReference type="Proteomes" id="UP000319212"/>
    </source>
</evidence>
<dbReference type="GO" id="GO:0003700">
    <property type="term" value="F:DNA-binding transcription factor activity"/>
    <property type="evidence" value="ECO:0007669"/>
    <property type="project" value="InterPro"/>
</dbReference>
<dbReference type="InterPro" id="IPR036390">
    <property type="entry name" value="WH_DNA-bd_sf"/>
</dbReference>
<gene>
    <name evidence="4" type="ORF">EAH82_02185</name>
</gene>
<dbReference type="Gene3D" id="1.10.10.10">
    <property type="entry name" value="Winged helix-like DNA-binding domain superfamily/Winged helix DNA-binding domain"/>
    <property type="match status" value="1"/>
</dbReference>
<feature type="region of interest" description="Disordered" evidence="2">
    <location>
        <begin position="1"/>
        <end position="23"/>
    </location>
</feature>
<sequence>MGRRTGPIWSVRPRSGRRRCDSAARSASALSEAVRRLQTHLDVRLLHRTTRSLRPNEAAQRLLEHWKPALRLSRTRSRCSSVPASSALASPRHPLFLCDPGRRLMPASLRAFVDFIRDLPSA</sequence>
<evidence type="ECO:0000259" key="3">
    <source>
        <dbReference type="PROSITE" id="PS50931"/>
    </source>
</evidence>
<feature type="domain" description="HTH lysR-type" evidence="3">
    <location>
        <begin position="26"/>
        <end position="56"/>
    </location>
</feature>
<dbReference type="InterPro" id="IPR058163">
    <property type="entry name" value="LysR-type_TF_proteobact-type"/>
</dbReference>
<dbReference type="PANTHER" id="PTHR30537:SF5">
    <property type="entry name" value="HTH-TYPE TRANSCRIPTIONAL ACTIVATOR TTDR-RELATED"/>
    <property type="match status" value="1"/>
</dbReference>
<proteinExistence type="inferred from homology"/>
<dbReference type="InterPro" id="IPR000847">
    <property type="entry name" value="LysR_HTH_N"/>
</dbReference>
<evidence type="ECO:0000256" key="2">
    <source>
        <dbReference type="SAM" id="MobiDB-lite"/>
    </source>
</evidence>
<comment type="caution">
    <text evidence="4">The sequence shown here is derived from an EMBL/GenBank/DDBJ whole genome shotgun (WGS) entry which is preliminary data.</text>
</comment>
<comment type="similarity">
    <text evidence="1">Belongs to the LysR transcriptional regulatory family.</text>
</comment>
<dbReference type="EMBL" id="RCZI01000001">
    <property type="protein sequence ID" value="TPG30322.1"/>
    <property type="molecule type" value="Genomic_DNA"/>
</dbReference>
<evidence type="ECO:0000256" key="1">
    <source>
        <dbReference type="ARBA" id="ARBA00009437"/>
    </source>
</evidence>
<dbReference type="Proteomes" id="UP000319212">
    <property type="component" value="Unassembled WGS sequence"/>
</dbReference>
<dbReference type="InterPro" id="IPR036388">
    <property type="entry name" value="WH-like_DNA-bd_sf"/>
</dbReference>
<dbReference type="Pfam" id="PF00126">
    <property type="entry name" value="HTH_1"/>
    <property type="match status" value="1"/>
</dbReference>
<dbReference type="AlphaFoldDB" id="A0A502E0S8"/>
<organism evidence="4 5">
    <name type="scientific">Variovorax guangxiensis</name>
    <dbReference type="NCBI Taxonomy" id="1775474"/>
    <lineage>
        <taxon>Bacteria</taxon>
        <taxon>Pseudomonadati</taxon>
        <taxon>Pseudomonadota</taxon>
        <taxon>Betaproteobacteria</taxon>
        <taxon>Burkholderiales</taxon>
        <taxon>Comamonadaceae</taxon>
        <taxon>Variovorax</taxon>
    </lineage>
</organism>
<dbReference type="PROSITE" id="PS50931">
    <property type="entry name" value="HTH_LYSR"/>
    <property type="match status" value="1"/>
</dbReference>
<dbReference type="PANTHER" id="PTHR30537">
    <property type="entry name" value="HTH-TYPE TRANSCRIPTIONAL REGULATOR"/>
    <property type="match status" value="1"/>
</dbReference>
<reference evidence="4 5" key="1">
    <citation type="journal article" date="2019" name="Environ. Microbiol.">
        <title>Species interactions and distinct microbial communities in high Arctic permafrost affected cryosols are associated with the CH4 and CO2 gas fluxes.</title>
        <authorList>
            <person name="Altshuler I."/>
            <person name="Hamel J."/>
            <person name="Turney S."/>
            <person name="Magnuson E."/>
            <person name="Levesque R."/>
            <person name="Greer C."/>
            <person name="Whyte L.G."/>
        </authorList>
    </citation>
    <scope>NUCLEOTIDE SEQUENCE [LARGE SCALE GENOMIC DNA]</scope>
    <source>
        <strain evidence="4 5">S06.C</strain>
    </source>
</reference>
<accession>A0A502E0S8</accession>